<feature type="compositionally biased region" description="Low complexity" evidence="17">
    <location>
        <begin position="25"/>
        <end position="36"/>
    </location>
</feature>
<dbReference type="PANTHER" id="PTHR10322:SF35">
    <property type="entry name" value="DNA-DIRECTED DNA POLYMERASE"/>
    <property type="match status" value="1"/>
</dbReference>
<dbReference type="GO" id="GO:0000166">
    <property type="term" value="F:nucleotide binding"/>
    <property type="evidence" value="ECO:0007669"/>
    <property type="project" value="InterPro"/>
</dbReference>
<keyword evidence="16" id="KW-0235">DNA replication</keyword>
<evidence type="ECO:0000256" key="5">
    <source>
        <dbReference type="ARBA" id="ARBA00022695"/>
    </source>
</evidence>
<dbReference type="Gene3D" id="3.30.420.10">
    <property type="entry name" value="Ribonuclease H-like superfamily/Ribonuclease H"/>
    <property type="match status" value="1"/>
</dbReference>
<keyword evidence="16" id="KW-0539">Nucleus</keyword>
<gene>
    <name evidence="21" type="ORF">M427DRAFT_399532</name>
</gene>
<dbReference type="Gene3D" id="3.90.1600.10">
    <property type="entry name" value="Palm domain of DNA polymerase"/>
    <property type="match status" value="1"/>
</dbReference>
<dbReference type="GO" id="GO:0006287">
    <property type="term" value="P:base-excision repair, gap-filling"/>
    <property type="evidence" value="ECO:0007669"/>
    <property type="project" value="TreeGrafter"/>
</dbReference>
<evidence type="ECO:0000256" key="3">
    <source>
        <dbReference type="ARBA" id="ARBA00022485"/>
    </source>
</evidence>
<dbReference type="Pfam" id="PF03104">
    <property type="entry name" value="DNA_pol_B_exo1"/>
    <property type="match status" value="1"/>
</dbReference>
<dbReference type="GO" id="GO:0051539">
    <property type="term" value="F:4 iron, 4 sulfur cluster binding"/>
    <property type="evidence" value="ECO:0007669"/>
    <property type="project" value="UniProtKB-KW"/>
</dbReference>
<dbReference type="InterPro" id="IPR012337">
    <property type="entry name" value="RNaseH-like_sf"/>
</dbReference>
<evidence type="ECO:0000256" key="14">
    <source>
        <dbReference type="ARBA" id="ARBA00023125"/>
    </source>
</evidence>
<dbReference type="OrthoDB" id="2414538at2759"/>
<name>A0A139ATC9_GONPJ</name>
<accession>A0A139ATC9</accession>
<dbReference type="EMBL" id="KQ965736">
    <property type="protein sequence ID" value="KXS19990.1"/>
    <property type="molecule type" value="Genomic_DNA"/>
</dbReference>
<dbReference type="InterPro" id="IPR006133">
    <property type="entry name" value="DNA-dir_DNA_pol_B_exonuc"/>
</dbReference>
<keyword evidence="22" id="KW-1185">Reference proteome</keyword>
<keyword evidence="5 16" id="KW-0548">Nucleotidyltransferase</keyword>
<dbReference type="Proteomes" id="UP000070544">
    <property type="component" value="Unassembled WGS sequence"/>
</dbReference>
<evidence type="ECO:0000256" key="15">
    <source>
        <dbReference type="ARBA" id="ARBA00049244"/>
    </source>
</evidence>
<dbReference type="GO" id="GO:0045004">
    <property type="term" value="P:DNA replication proofreading"/>
    <property type="evidence" value="ECO:0007669"/>
    <property type="project" value="TreeGrafter"/>
</dbReference>
<dbReference type="Pfam" id="PF14260">
    <property type="entry name" value="zf-C4pol"/>
    <property type="match status" value="1"/>
</dbReference>
<sequence>MRGGRKQPPKGGDNPFANYWRKKSISSTASTAPTTTDLQASSPRKPAIGTSAIAPLAKRRKIGEGDWGSSSDVGSSITNVLRNALSGVREVAENNKSEWDDAEKAFNGSDVVVSSEEDDDSAEEGKGKSTWRSDELFADEIEEDSDLKSSEEGSSDLSPVRVPDFSDPERTTPIPIPGAILLESLLPSLARPVCTIVPTVDDLHLQVLECEDASRDSRIGVLPPLKDAAPSIRIVGCTPEGHSVCLWVEGFYPHIFFPVSPTFTQADISTFTNSLRTASGVQPRKVELCKRKPLMYYRPGAGDKYDNFLRVEFHRHPDVAKASRALESCDGEGERVASDAFRDLWSHSKLYDATVYESNISPVLRFLVATRLSGGSFCTLPRGSYRLLSGIWSRCSVSAAIHWSSIKARTAEEQGGRWGGMVGWRMCAISVSEILEEMENQSDSSDGKVGTADIKPILGATLASSRDPLRTPPNSDRARAMVGAPPGAPKKVKATATVGRKRAASPPSPTPGSRPGNGHSSVGANPNQRRPTSNIQLPASTGSNGLSKAIGAVSLVFTTQHTDAPSAQPASDFSVVFTHRGESSDSALKATDLPRHEGTSAARSYNVMEYSSESAMLNGLRDAIIAYDPDILGGWDAAEEIVTVVARAKKLGVGGWSKLGRLAALEIKVGRHQIYGANWVRAQRRMAGTNNRAFAEVAVPGRLILDLRQIVERDERLRSYSFAEVVQTYLGRTKETLTERQLTQLFRNGERERGRFLKYVAREGALAVDVGRKGAHLVGYVEMARVTGLNIAECFQRGQMPRFWSQLCRYCREKDVVIPTSKDRNDSGMTEGPLNYMPETGLNTTEPCAVLDFRSLYPSIIIAHNLSYDTLLKPEDRHLLHSDEWEPGKGPQECYFVKSNVKKGIVPEILEAFLAERKKVKKQMAETSDAAMKIVLNGRQTALKVCANAIYGFTGAKDSKLQCLPIAESTILFGAEMLERTKQEIELKFRKTEGFDTDARVIYGDTDSVFVKFPDSSVGDAIRMSKKISDHITTLFEQPIALEFQKVYFPFIMLNRKRYAGREWNSYAQPAGVDAKGVESQRRDSCPLLAKMMTNVFEMLLPPTQRISDRERYELIEKSKGYVKDTIRKMLEGRYDMSEFIITKGFWLGTEAESYKSKQAHVELAERMRKREPWRSFEDGERISYVFVQAAVGAKGHEKSEDPIFAVQNGVSLDYQYYLRHQLENQLKRIFELIIPPSEVTNLFNGAHTNITRTRVSTTVKPKPGAITSFFGKSSETASCMVCRARIAAGRCVCDNHVEELTTTFAAKLEEQSEIDIEQARVQHQCRQCQGSFMRDVLCINGDCTYYYRRLRANQERERLNEEVERLESAREWQIEYQTT</sequence>
<dbReference type="GO" id="GO:0043625">
    <property type="term" value="C:delta DNA polymerase complex"/>
    <property type="evidence" value="ECO:0007669"/>
    <property type="project" value="TreeGrafter"/>
</dbReference>
<dbReference type="Gene3D" id="1.10.132.60">
    <property type="entry name" value="DNA polymerase family B, C-terminal domain"/>
    <property type="match status" value="1"/>
</dbReference>
<keyword evidence="12 16" id="KW-0408">Iron</keyword>
<feature type="compositionally biased region" description="Basic and acidic residues" evidence="17">
    <location>
        <begin position="92"/>
        <end position="104"/>
    </location>
</feature>
<keyword evidence="7 16" id="KW-0479">Metal-binding</keyword>
<dbReference type="OMA" id="CQESERE"/>
<keyword evidence="10" id="KW-0269">Exonuclease</keyword>
<evidence type="ECO:0000259" key="20">
    <source>
        <dbReference type="Pfam" id="PF14260"/>
    </source>
</evidence>
<dbReference type="Gene3D" id="1.10.287.690">
    <property type="entry name" value="Helix hairpin bin"/>
    <property type="match status" value="1"/>
</dbReference>
<dbReference type="InterPro" id="IPR023211">
    <property type="entry name" value="DNA_pol_palm_dom_sf"/>
</dbReference>
<feature type="region of interest" description="Disordered" evidence="17">
    <location>
        <begin position="460"/>
        <end position="543"/>
    </location>
</feature>
<dbReference type="GO" id="GO:0008270">
    <property type="term" value="F:zinc ion binding"/>
    <property type="evidence" value="ECO:0007669"/>
    <property type="project" value="UniProtKB-KW"/>
</dbReference>
<keyword evidence="14 16" id="KW-0238">DNA-binding</keyword>
<feature type="compositionally biased region" description="Low complexity" evidence="17">
    <location>
        <begin position="67"/>
        <end position="76"/>
    </location>
</feature>
<keyword evidence="16" id="KW-0863">Zinc-finger</keyword>
<dbReference type="PROSITE" id="PS00116">
    <property type="entry name" value="DNA_POLYMERASE_B"/>
    <property type="match status" value="1"/>
</dbReference>
<protein>
    <recommendedName>
        <fullName evidence="16">DNA polymerase</fullName>
        <ecNumber evidence="16">2.7.7.7</ecNumber>
    </recommendedName>
</protein>
<comment type="cofactor">
    <cofactor evidence="1 16">
        <name>[4Fe-4S] cluster</name>
        <dbReference type="ChEBI" id="CHEBI:49883"/>
    </cofactor>
</comment>
<evidence type="ECO:0000256" key="4">
    <source>
        <dbReference type="ARBA" id="ARBA00022679"/>
    </source>
</evidence>
<dbReference type="InterPro" id="IPR006172">
    <property type="entry name" value="DNA-dir_DNA_pol_B"/>
</dbReference>
<dbReference type="EC" id="2.7.7.7" evidence="16"/>
<dbReference type="InterPro" id="IPR043502">
    <property type="entry name" value="DNA/RNA_pol_sf"/>
</dbReference>
<feature type="compositionally biased region" description="Acidic residues" evidence="17">
    <location>
        <begin position="136"/>
        <end position="145"/>
    </location>
</feature>
<evidence type="ECO:0000256" key="6">
    <source>
        <dbReference type="ARBA" id="ARBA00022722"/>
    </source>
</evidence>
<comment type="catalytic activity">
    <reaction evidence="15 16">
        <text>DNA(n) + a 2'-deoxyribonucleoside 5'-triphosphate = DNA(n+1) + diphosphate</text>
        <dbReference type="Rhea" id="RHEA:22508"/>
        <dbReference type="Rhea" id="RHEA-COMP:17339"/>
        <dbReference type="Rhea" id="RHEA-COMP:17340"/>
        <dbReference type="ChEBI" id="CHEBI:33019"/>
        <dbReference type="ChEBI" id="CHEBI:61560"/>
        <dbReference type="ChEBI" id="CHEBI:173112"/>
        <dbReference type="EC" id="2.7.7.7"/>
    </reaction>
</comment>
<organism evidence="21 22">
    <name type="scientific">Gonapodya prolifera (strain JEL478)</name>
    <name type="common">Monoblepharis prolifera</name>
    <dbReference type="NCBI Taxonomy" id="1344416"/>
    <lineage>
        <taxon>Eukaryota</taxon>
        <taxon>Fungi</taxon>
        <taxon>Fungi incertae sedis</taxon>
        <taxon>Chytridiomycota</taxon>
        <taxon>Chytridiomycota incertae sedis</taxon>
        <taxon>Monoblepharidomycetes</taxon>
        <taxon>Monoblepharidales</taxon>
        <taxon>Gonapodyaceae</taxon>
        <taxon>Gonapodya</taxon>
    </lineage>
</organism>
<feature type="region of interest" description="Disordered" evidence="17">
    <location>
        <begin position="1"/>
        <end position="76"/>
    </location>
</feature>
<dbReference type="Pfam" id="PF00136">
    <property type="entry name" value="DNA_pol_B"/>
    <property type="match status" value="1"/>
</dbReference>
<keyword evidence="8" id="KW-0378">Hydrolase</keyword>
<feature type="domain" description="C4-type zinc-finger of DNA polymerase delta" evidence="20">
    <location>
        <begin position="1280"/>
        <end position="1350"/>
    </location>
</feature>
<reference evidence="21 22" key="1">
    <citation type="journal article" date="2015" name="Genome Biol. Evol.">
        <title>Phylogenomic analyses indicate that early fungi evolved digesting cell walls of algal ancestors of land plants.</title>
        <authorList>
            <person name="Chang Y."/>
            <person name="Wang S."/>
            <person name="Sekimoto S."/>
            <person name="Aerts A.L."/>
            <person name="Choi C."/>
            <person name="Clum A."/>
            <person name="LaButti K.M."/>
            <person name="Lindquist E.A."/>
            <person name="Yee Ngan C."/>
            <person name="Ohm R.A."/>
            <person name="Salamov A.A."/>
            <person name="Grigoriev I.V."/>
            <person name="Spatafora J.W."/>
            <person name="Berbee M.L."/>
        </authorList>
    </citation>
    <scope>NUCLEOTIDE SEQUENCE [LARGE SCALE GENOMIC DNA]</scope>
    <source>
        <strain evidence="21 22">JEL478</strain>
    </source>
</reference>
<feature type="compositionally biased region" description="Polar residues" evidence="17">
    <location>
        <begin position="519"/>
        <end position="543"/>
    </location>
</feature>
<proteinExistence type="inferred from homology"/>
<dbReference type="InterPro" id="IPR017964">
    <property type="entry name" value="DNA-dir_DNA_pol_B_CS"/>
</dbReference>
<evidence type="ECO:0000256" key="16">
    <source>
        <dbReference type="RuleBase" id="RU000442"/>
    </source>
</evidence>
<keyword evidence="6" id="KW-0540">Nuclease</keyword>
<evidence type="ECO:0000256" key="12">
    <source>
        <dbReference type="ARBA" id="ARBA00023004"/>
    </source>
</evidence>
<dbReference type="GO" id="GO:0006297">
    <property type="term" value="P:nucleotide-excision repair, DNA gap filling"/>
    <property type="evidence" value="ECO:0007669"/>
    <property type="project" value="TreeGrafter"/>
</dbReference>
<keyword evidence="11 16" id="KW-0239">DNA-directed DNA polymerase</keyword>
<dbReference type="Gene3D" id="3.30.342.10">
    <property type="entry name" value="DNA Polymerase, chain B, domain 1"/>
    <property type="match status" value="1"/>
</dbReference>
<dbReference type="InterPro" id="IPR042087">
    <property type="entry name" value="DNA_pol_B_thumb"/>
</dbReference>
<dbReference type="SUPFAM" id="SSF53098">
    <property type="entry name" value="Ribonuclease H-like"/>
    <property type="match status" value="1"/>
</dbReference>
<evidence type="ECO:0000256" key="2">
    <source>
        <dbReference type="ARBA" id="ARBA00005755"/>
    </source>
</evidence>
<evidence type="ECO:0000256" key="1">
    <source>
        <dbReference type="ARBA" id="ARBA00001966"/>
    </source>
</evidence>
<feature type="region of interest" description="Disordered" evidence="17">
    <location>
        <begin position="92"/>
        <end position="170"/>
    </location>
</feature>
<evidence type="ECO:0000256" key="9">
    <source>
        <dbReference type="ARBA" id="ARBA00022833"/>
    </source>
</evidence>
<evidence type="ECO:0000256" key="8">
    <source>
        <dbReference type="ARBA" id="ARBA00022801"/>
    </source>
</evidence>
<dbReference type="SMART" id="SM00486">
    <property type="entry name" value="POLBc"/>
    <property type="match status" value="1"/>
</dbReference>
<evidence type="ECO:0000259" key="18">
    <source>
        <dbReference type="Pfam" id="PF00136"/>
    </source>
</evidence>
<feature type="compositionally biased region" description="Basic and acidic residues" evidence="17">
    <location>
        <begin position="123"/>
        <end position="135"/>
    </location>
</feature>
<dbReference type="PANTHER" id="PTHR10322">
    <property type="entry name" value="DNA POLYMERASE CATALYTIC SUBUNIT"/>
    <property type="match status" value="1"/>
</dbReference>
<evidence type="ECO:0000259" key="19">
    <source>
        <dbReference type="Pfam" id="PF03104"/>
    </source>
</evidence>
<evidence type="ECO:0000313" key="22">
    <source>
        <dbReference type="Proteomes" id="UP000070544"/>
    </source>
</evidence>
<dbReference type="SUPFAM" id="SSF56672">
    <property type="entry name" value="DNA/RNA polymerases"/>
    <property type="match status" value="1"/>
</dbReference>
<dbReference type="STRING" id="1344416.A0A139ATC9"/>
<comment type="subcellular location">
    <subcellularLocation>
        <location evidence="16">Nucleus</location>
    </subcellularLocation>
</comment>
<dbReference type="InterPro" id="IPR006134">
    <property type="entry name" value="DNA-dir_DNA_pol_B_multi_dom"/>
</dbReference>
<dbReference type="GO" id="GO:0003677">
    <property type="term" value="F:DNA binding"/>
    <property type="evidence" value="ECO:0007669"/>
    <property type="project" value="UniProtKB-KW"/>
</dbReference>
<feature type="domain" description="DNA-directed DNA polymerase family B exonuclease" evidence="19">
    <location>
        <begin position="604"/>
        <end position="725"/>
    </location>
</feature>
<evidence type="ECO:0000256" key="7">
    <source>
        <dbReference type="ARBA" id="ARBA00022723"/>
    </source>
</evidence>
<keyword evidence="13 16" id="KW-0411">Iron-sulfur</keyword>
<dbReference type="InterPro" id="IPR036397">
    <property type="entry name" value="RNaseH_sf"/>
</dbReference>
<evidence type="ECO:0000313" key="21">
    <source>
        <dbReference type="EMBL" id="KXS19990.1"/>
    </source>
</evidence>
<evidence type="ECO:0000256" key="10">
    <source>
        <dbReference type="ARBA" id="ARBA00022839"/>
    </source>
</evidence>
<dbReference type="InterPro" id="IPR025687">
    <property type="entry name" value="Znf-C4pol"/>
</dbReference>
<keyword evidence="3 16" id="KW-0004">4Fe-4S</keyword>
<keyword evidence="9 16" id="KW-0862">Zinc</keyword>
<evidence type="ECO:0000256" key="13">
    <source>
        <dbReference type="ARBA" id="ARBA00023014"/>
    </source>
</evidence>
<feature type="domain" description="DNA-directed DNA polymerase family B multifunctional" evidence="18">
    <location>
        <begin position="791"/>
        <end position="1234"/>
    </location>
</feature>
<dbReference type="InterPro" id="IPR050240">
    <property type="entry name" value="DNA_pol_type-B"/>
</dbReference>
<evidence type="ECO:0000256" key="11">
    <source>
        <dbReference type="ARBA" id="ARBA00022932"/>
    </source>
</evidence>
<dbReference type="GO" id="GO:0003887">
    <property type="term" value="F:DNA-directed DNA polymerase activity"/>
    <property type="evidence" value="ECO:0007669"/>
    <property type="project" value="UniProtKB-KW"/>
</dbReference>
<dbReference type="PRINTS" id="PR00106">
    <property type="entry name" value="DNAPOLB"/>
</dbReference>
<evidence type="ECO:0000256" key="17">
    <source>
        <dbReference type="SAM" id="MobiDB-lite"/>
    </source>
</evidence>
<keyword evidence="4 16" id="KW-0808">Transferase</keyword>
<dbReference type="GO" id="GO:0008296">
    <property type="term" value="F:3'-5'-DNA exonuclease activity"/>
    <property type="evidence" value="ECO:0007669"/>
    <property type="project" value="TreeGrafter"/>
</dbReference>
<comment type="similarity">
    <text evidence="2 16">Belongs to the DNA polymerase type-B family.</text>
</comment>